<dbReference type="RefSeq" id="WP_319012981.1">
    <property type="nucleotide sequence ID" value="NZ_JAWJZF010000504.1"/>
</dbReference>
<accession>A0ABU4KG88</accession>
<organism evidence="1 2">
    <name type="scientific">Streptomyces roseolus</name>
    <dbReference type="NCBI Taxonomy" id="67358"/>
    <lineage>
        <taxon>Bacteria</taxon>
        <taxon>Bacillati</taxon>
        <taxon>Actinomycetota</taxon>
        <taxon>Actinomycetes</taxon>
        <taxon>Kitasatosporales</taxon>
        <taxon>Streptomycetaceae</taxon>
        <taxon>Streptomyces</taxon>
    </lineage>
</organism>
<evidence type="ECO:0000313" key="2">
    <source>
        <dbReference type="Proteomes" id="UP001278571"/>
    </source>
</evidence>
<comment type="caution">
    <text evidence="1">The sequence shown here is derived from an EMBL/GenBank/DDBJ whole genome shotgun (WGS) entry which is preliminary data.</text>
</comment>
<dbReference type="Proteomes" id="UP001278571">
    <property type="component" value="Unassembled WGS sequence"/>
</dbReference>
<dbReference type="Pfam" id="PF11528">
    <property type="entry name" value="DUF3224"/>
    <property type="match status" value="1"/>
</dbReference>
<sequence length="68" mass="6919">MFTAASDQSTGTGTYVARESFEGTLHGRAGVIVPASGTGAMTGITGTGGLAVDPDGTHRVWFDYELAP</sequence>
<dbReference type="InterPro" id="IPR021607">
    <property type="entry name" value="DUF3224"/>
</dbReference>
<evidence type="ECO:0000313" key="1">
    <source>
        <dbReference type="EMBL" id="MDX2296820.1"/>
    </source>
</evidence>
<dbReference type="EMBL" id="JAWJZF010000504">
    <property type="protein sequence ID" value="MDX2296820.1"/>
    <property type="molecule type" value="Genomic_DNA"/>
</dbReference>
<keyword evidence="2" id="KW-1185">Reference proteome</keyword>
<protein>
    <submittedName>
        <fullName evidence="1">DUF3224 domain-containing protein</fullName>
    </submittedName>
</protein>
<dbReference type="Gene3D" id="2.40.350.10">
    <property type="entry name" value="SO1590-like"/>
    <property type="match status" value="1"/>
</dbReference>
<name>A0ABU4KG88_9ACTN</name>
<gene>
    <name evidence="1" type="ORF">R2363_32185</name>
</gene>
<dbReference type="InterPro" id="IPR023159">
    <property type="entry name" value="SO1590-like_sf"/>
</dbReference>
<proteinExistence type="predicted"/>
<dbReference type="SUPFAM" id="SSF159238">
    <property type="entry name" value="SO1590-like"/>
    <property type="match status" value="1"/>
</dbReference>
<reference evidence="1 2" key="1">
    <citation type="submission" date="2023-10" db="EMBL/GenBank/DDBJ databases">
        <authorList>
            <person name="Wang X.X."/>
        </authorList>
    </citation>
    <scope>NUCLEOTIDE SEQUENCE [LARGE SCALE GENOMIC DNA]</scope>
    <source>
        <strain evidence="1 2">NBRC 12816</strain>
    </source>
</reference>